<dbReference type="EMBL" id="JASCZI010243216">
    <property type="protein sequence ID" value="MED6212887.1"/>
    <property type="molecule type" value="Genomic_DNA"/>
</dbReference>
<dbReference type="Proteomes" id="UP001341840">
    <property type="component" value="Unassembled WGS sequence"/>
</dbReference>
<evidence type="ECO:0000313" key="1">
    <source>
        <dbReference type="EMBL" id="MED6212887.1"/>
    </source>
</evidence>
<protein>
    <recommendedName>
        <fullName evidence="3">KRAB domain-containing protein</fullName>
    </recommendedName>
</protein>
<proteinExistence type="predicted"/>
<evidence type="ECO:0008006" key="3">
    <source>
        <dbReference type="Google" id="ProtNLM"/>
    </source>
</evidence>
<accession>A0ABU6YT22</accession>
<reference evidence="1 2" key="1">
    <citation type="journal article" date="2023" name="Plants (Basel)">
        <title>Bridging the Gap: Combining Genomics and Transcriptomics Approaches to Understand Stylosanthes scabra, an Orphan Legume from the Brazilian Caatinga.</title>
        <authorList>
            <person name="Ferreira-Neto J.R.C."/>
            <person name="da Silva M.D."/>
            <person name="Binneck E."/>
            <person name="de Melo N.F."/>
            <person name="da Silva R.H."/>
            <person name="de Melo A.L.T.M."/>
            <person name="Pandolfi V."/>
            <person name="Bustamante F.O."/>
            <person name="Brasileiro-Vidal A.C."/>
            <person name="Benko-Iseppon A.M."/>
        </authorList>
    </citation>
    <scope>NUCLEOTIDE SEQUENCE [LARGE SCALE GENOMIC DNA]</scope>
    <source>
        <tissue evidence="1">Leaves</tissue>
    </source>
</reference>
<gene>
    <name evidence="1" type="ORF">PIB30_087776</name>
</gene>
<sequence>MWRVLGLALLEEQEQKEGQRFLSVEVLVNQVYDMKAYQEDEWINPDVPKSSFLYSFSKGMPTQTCLLPGSHVSNEKAEAS</sequence>
<evidence type="ECO:0000313" key="2">
    <source>
        <dbReference type="Proteomes" id="UP001341840"/>
    </source>
</evidence>
<keyword evidence="2" id="KW-1185">Reference proteome</keyword>
<name>A0ABU6YT22_9FABA</name>
<comment type="caution">
    <text evidence="1">The sequence shown here is derived from an EMBL/GenBank/DDBJ whole genome shotgun (WGS) entry which is preliminary data.</text>
</comment>
<organism evidence="1 2">
    <name type="scientific">Stylosanthes scabra</name>
    <dbReference type="NCBI Taxonomy" id="79078"/>
    <lineage>
        <taxon>Eukaryota</taxon>
        <taxon>Viridiplantae</taxon>
        <taxon>Streptophyta</taxon>
        <taxon>Embryophyta</taxon>
        <taxon>Tracheophyta</taxon>
        <taxon>Spermatophyta</taxon>
        <taxon>Magnoliopsida</taxon>
        <taxon>eudicotyledons</taxon>
        <taxon>Gunneridae</taxon>
        <taxon>Pentapetalae</taxon>
        <taxon>rosids</taxon>
        <taxon>fabids</taxon>
        <taxon>Fabales</taxon>
        <taxon>Fabaceae</taxon>
        <taxon>Papilionoideae</taxon>
        <taxon>50 kb inversion clade</taxon>
        <taxon>dalbergioids sensu lato</taxon>
        <taxon>Dalbergieae</taxon>
        <taxon>Pterocarpus clade</taxon>
        <taxon>Stylosanthes</taxon>
    </lineage>
</organism>